<accession>A0ABW2L013</accession>
<name>A0ABW2L013_9BACT</name>
<keyword evidence="6" id="KW-0234">DNA repair</keyword>
<evidence type="ECO:0000256" key="1">
    <source>
        <dbReference type="ARBA" id="ARBA00022490"/>
    </source>
</evidence>
<proteinExistence type="inferred from homology"/>
<keyword evidence="5 6" id="KW-0238">DNA-binding</keyword>
<dbReference type="Gene3D" id="3.40.50.300">
    <property type="entry name" value="P-loop containing nucleotide triphosphate hydrolases"/>
    <property type="match status" value="1"/>
</dbReference>
<feature type="binding site" evidence="6">
    <location>
        <begin position="29"/>
        <end position="36"/>
    </location>
    <ligand>
        <name>ATP</name>
        <dbReference type="ChEBI" id="CHEBI:30616"/>
    </ligand>
</feature>
<comment type="similarity">
    <text evidence="6">Belongs to the RecF family.</text>
</comment>
<dbReference type="RefSeq" id="WP_379707929.1">
    <property type="nucleotide sequence ID" value="NZ_JBHTBS010000001.1"/>
</dbReference>
<keyword evidence="8" id="KW-1185">Reference proteome</keyword>
<evidence type="ECO:0000256" key="4">
    <source>
        <dbReference type="ARBA" id="ARBA00022840"/>
    </source>
</evidence>
<evidence type="ECO:0000313" key="7">
    <source>
        <dbReference type="EMBL" id="MFC7335628.1"/>
    </source>
</evidence>
<dbReference type="Gene3D" id="1.20.1050.90">
    <property type="entry name" value="RecF/RecN/SMC, N-terminal domain"/>
    <property type="match status" value="1"/>
</dbReference>
<dbReference type="PANTHER" id="PTHR32182:SF0">
    <property type="entry name" value="DNA REPLICATION AND REPAIR PROTEIN RECF"/>
    <property type="match status" value="1"/>
</dbReference>
<keyword evidence="2 6" id="KW-0235">DNA replication</keyword>
<dbReference type="HAMAP" id="MF_00365">
    <property type="entry name" value="RecF"/>
    <property type="match status" value="1"/>
</dbReference>
<evidence type="ECO:0000313" key="8">
    <source>
        <dbReference type="Proteomes" id="UP001596472"/>
    </source>
</evidence>
<dbReference type="InterPro" id="IPR001238">
    <property type="entry name" value="DNA-binding_RecF"/>
</dbReference>
<dbReference type="InterPro" id="IPR042174">
    <property type="entry name" value="RecF_2"/>
</dbReference>
<dbReference type="NCBIfam" id="TIGR00611">
    <property type="entry name" value="recf"/>
    <property type="match status" value="1"/>
</dbReference>
<comment type="caution">
    <text evidence="7">The sequence shown here is derived from an EMBL/GenBank/DDBJ whole genome shotgun (WGS) entry which is preliminary data.</text>
</comment>
<dbReference type="PANTHER" id="PTHR32182">
    <property type="entry name" value="DNA REPLICATION AND REPAIR PROTEIN RECF"/>
    <property type="match status" value="1"/>
</dbReference>
<dbReference type="InterPro" id="IPR027417">
    <property type="entry name" value="P-loop_NTPase"/>
</dbReference>
<keyword evidence="6" id="KW-0742">SOS response</keyword>
<reference evidence="8" key="1">
    <citation type="journal article" date="2019" name="Int. J. Syst. Evol. Microbiol.">
        <title>The Global Catalogue of Microorganisms (GCM) 10K type strain sequencing project: providing services to taxonomists for standard genome sequencing and annotation.</title>
        <authorList>
            <consortium name="The Broad Institute Genomics Platform"/>
            <consortium name="The Broad Institute Genome Sequencing Center for Infectious Disease"/>
            <person name="Wu L."/>
            <person name="Ma J."/>
        </authorList>
    </citation>
    <scope>NUCLEOTIDE SEQUENCE [LARGE SCALE GENOMIC DNA]</scope>
    <source>
        <strain evidence="8">CGMCC 4.1467</strain>
    </source>
</reference>
<gene>
    <name evidence="6 7" type="primary">recF</name>
    <name evidence="7" type="ORF">ACFQY0_00445</name>
</gene>
<dbReference type="Proteomes" id="UP001596472">
    <property type="component" value="Unassembled WGS sequence"/>
</dbReference>
<protein>
    <recommendedName>
        <fullName evidence="6">DNA replication and repair protein RecF</fullName>
    </recommendedName>
</protein>
<dbReference type="EMBL" id="JBHTBS010000001">
    <property type="protein sequence ID" value="MFC7335628.1"/>
    <property type="molecule type" value="Genomic_DNA"/>
</dbReference>
<sequence length="355" mass="39416">MIRSLRVVDFRCFESLALTVPEGGGVFTGNNAQGKTSILEAVCLMVRLHSPRSHRMSTMARVAGTGGFGIAGEAWGMERRIRWARRTGMDFAVDGEERSSHGNYLSDGGLLVWMGNEDLELVRGSGEVRRRYLDFIGSQFEPGYRRALSRYRRAVKAKNLLLKDPRNRDAEIASYESVMLESARLLTETRAKLVALLTPAAAEFQGEIAGKPEQVDLEYRPAGGEDLALALEQARDRERRQRSCLVGPHRDELVMKLNGLAADDYASEGQQRTLALALKLAQGRVLAECRGQQPVWLIDDIFGELDVARRNAVLRVLPEQAQKWITTTHLDWLDAAGGLGRMAKFAVSEGTCREA</sequence>
<keyword evidence="6" id="KW-0227">DNA damage</keyword>
<keyword evidence="4 6" id="KW-0067">ATP-binding</keyword>
<comment type="subcellular location">
    <subcellularLocation>
        <location evidence="6">Cytoplasm</location>
    </subcellularLocation>
</comment>
<keyword evidence="3 6" id="KW-0547">Nucleotide-binding</keyword>
<comment type="function">
    <text evidence="6">The RecF protein is involved in DNA metabolism; it is required for DNA replication and normal SOS inducibility. RecF binds preferentially to single-stranded, linear DNA. It also seems to bind ATP.</text>
</comment>
<evidence type="ECO:0000256" key="5">
    <source>
        <dbReference type="ARBA" id="ARBA00023125"/>
    </source>
</evidence>
<evidence type="ECO:0000256" key="6">
    <source>
        <dbReference type="HAMAP-Rule" id="MF_00365"/>
    </source>
</evidence>
<dbReference type="SUPFAM" id="SSF52540">
    <property type="entry name" value="P-loop containing nucleoside triphosphate hydrolases"/>
    <property type="match status" value="1"/>
</dbReference>
<keyword evidence="1 6" id="KW-0963">Cytoplasm</keyword>
<evidence type="ECO:0000256" key="2">
    <source>
        <dbReference type="ARBA" id="ARBA00022705"/>
    </source>
</evidence>
<organism evidence="7 8">
    <name type="scientific">Haloferula chungangensis</name>
    <dbReference type="NCBI Taxonomy" id="1048331"/>
    <lineage>
        <taxon>Bacteria</taxon>
        <taxon>Pseudomonadati</taxon>
        <taxon>Verrucomicrobiota</taxon>
        <taxon>Verrucomicrobiia</taxon>
        <taxon>Verrucomicrobiales</taxon>
        <taxon>Verrucomicrobiaceae</taxon>
        <taxon>Haloferula</taxon>
    </lineage>
</organism>
<evidence type="ECO:0000256" key="3">
    <source>
        <dbReference type="ARBA" id="ARBA00022741"/>
    </source>
</evidence>